<organism evidence="2 3">
    <name type="scientific">Portunus trituberculatus</name>
    <name type="common">Swimming crab</name>
    <name type="synonym">Neptunus trituberculatus</name>
    <dbReference type="NCBI Taxonomy" id="210409"/>
    <lineage>
        <taxon>Eukaryota</taxon>
        <taxon>Metazoa</taxon>
        <taxon>Ecdysozoa</taxon>
        <taxon>Arthropoda</taxon>
        <taxon>Crustacea</taxon>
        <taxon>Multicrustacea</taxon>
        <taxon>Malacostraca</taxon>
        <taxon>Eumalacostraca</taxon>
        <taxon>Eucarida</taxon>
        <taxon>Decapoda</taxon>
        <taxon>Pleocyemata</taxon>
        <taxon>Brachyura</taxon>
        <taxon>Eubrachyura</taxon>
        <taxon>Portunoidea</taxon>
        <taxon>Portunidae</taxon>
        <taxon>Portuninae</taxon>
        <taxon>Portunus</taxon>
    </lineage>
</organism>
<evidence type="ECO:0000256" key="1">
    <source>
        <dbReference type="SAM" id="MobiDB-lite"/>
    </source>
</evidence>
<accession>A0A5B7FS25</accession>
<feature type="compositionally biased region" description="Basic and acidic residues" evidence="1">
    <location>
        <begin position="1"/>
        <end position="19"/>
    </location>
</feature>
<evidence type="ECO:0000313" key="2">
    <source>
        <dbReference type="EMBL" id="MPC48177.1"/>
    </source>
</evidence>
<evidence type="ECO:0000313" key="3">
    <source>
        <dbReference type="Proteomes" id="UP000324222"/>
    </source>
</evidence>
<protein>
    <submittedName>
        <fullName evidence="2">Uncharacterized protein</fullName>
    </submittedName>
</protein>
<keyword evidence="3" id="KW-1185">Reference proteome</keyword>
<feature type="compositionally biased region" description="Basic and acidic residues" evidence="1">
    <location>
        <begin position="48"/>
        <end position="58"/>
    </location>
</feature>
<sequence>MEEEGGARKEGKEGEEKAGGDVNDNCDGSSPGSTCDPRQAASATLPRPLRERFTVTQHAKMDEKAMHVLMVMNRMWKSDGEVEEA</sequence>
<comment type="caution">
    <text evidence="2">The sequence shown here is derived from an EMBL/GenBank/DDBJ whole genome shotgun (WGS) entry which is preliminary data.</text>
</comment>
<name>A0A5B7FS25_PORTR</name>
<gene>
    <name evidence="2" type="ORF">E2C01_041945</name>
</gene>
<proteinExistence type="predicted"/>
<feature type="region of interest" description="Disordered" evidence="1">
    <location>
        <begin position="1"/>
        <end position="58"/>
    </location>
</feature>
<dbReference type="Proteomes" id="UP000324222">
    <property type="component" value="Unassembled WGS sequence"/>
</dbReference>
<dbReference type="EMBL" id="VSRR010008141">
    <property type="protein sequence ID" value="MPC48177.1"/>
    <property type="molecule type" value="Genomic_DNA"/>
</dbReference>
<dbReference type="AlphaFoldDB" id="A0A5B7FS25"/>
<reference evidence="2 3" key="1">
    <citation type="submission" date="2019-05" db="EMBL/GenBank/DDBJ databases">
        <title>Another draft genome of Portunus trituberculatus and its Hox gene families provides insights of decapod evolution.</title>
        <authorList>
            <person name="Jeong J.-H."/>
            <person name="Song I."/>
            <person name="Kim S."/>
            <person name="Choi T."/>
            <person name="Kim D."/>
            <person name="Ryu S."/>
            <person name="Kim W."/>
        </authorList>
    </citation>
    <scope>NUCLEOTIDE SEQUENCE [LARGE SCALE GENOMIC DNA]</scope>
    <source>
        <tissue evidence="2">Muscle</tissue>
    </source>
</reference>